<dbReference type="Proteomes" id="UP001285908">
    <property type="component" value="Unassembled WGS sequence"/>
</dbReference>
<dbReference type="GeneID" id="87878278"/>
<evidence type="ECO:0000313" key="3">
    <source>
        <dbReference type="Proteomes" id="UP001285908"/>
    </source>
</evidence>
<evidence type="ECO:0000313" key="2">
    <source>
        <dbReference type="EMBL" id="KAK3497440.1"/>
    </source>
</evidence>
<name>A0AAJ0MTX1_9PEZI</name>
<dbReference type="RefSeq" id="XP_062695704.1">
    <property type="nucleotide sequence ID" value="XM_062840656.1"/>
</dbReference>
<reference evidence="2 3" key="1">
    <citation type="journal article" date="2023" name="Mol. Phylogenet. Evol.">
        <title>Genome-scale phylogeny and comparative genomics of the fungal order Sordariales.</title>
        <authorList>
            <person name="Hensen N."/>
            <person name="Bonometti L."/>
            <person name="Westerberg I."/>
            <person name="Brannstrom I.O."/>
            <person name="Guillou S."/>
            <person name="Cros-Aarteil S."/>
            <person name="Calhoun S."/>
            <person name="Haridas S."/>
            <person name="Kuo A."/>
            <person name="Mondo S."/>
            <person name="Pangilinan J."/>
            <person name="Riley R."/>
            <person name="LaButti K."/>
            <person name="Andreopoulos B."/>
            <person name="Lipzen A."/>
            <person name="Chen C."/>
            <person name="Yan M."/>
            <person name="Daum C."/>
            <person name="Ng V."/>
            <person name="Clum A."/>
            <person name="Steindorff A."/>
            <person name="Ohm R.A."/>
            <person name="Martin F."/>
            <person name="Silar P."/>
            <person name="Natvig D.O."/>
            <person name="Lalanne C."/>
            <person name="Gautier V."/>
            <person name="Ament-Velasquez S.L."/>
            <person name="Kruys A."/>
            <person name="Hutchinson M.I."/>
            <person name="Powell A.J."/>
            <person name="Barry K."/>
            <person name="Miller A.N."/>
            <person name="Grigoriev I.V."/>
            <person name="Debuchy R."/>
            <person name="Gladieux P."/>
            <person name="Hiltunen Thoren M."/>
            <person name="Johannesson H."/>
        </authorList>
    </citation>
    <scope>NUCLEOTIDE SEQUENCE [LARGE SCALE GENOMIC DNA]</scope>
    <source>
        <strain evidence="2 3">FGSC 10403</strain>
    </source>
</reference>
<gene>
    <name evidence="2" type="ORF">B0T23DRAFT_438315</name>
</gene>
<feature type="region of interest" description="Disordered" evidence="1">
    <location>
        <begin position="51"/>
        <end position="72"/>
    </location>
</feature>
<proteinExistence type="predicted"/>
<keyword evidence="3" id="KW-1185">Reference proteome</keyword>
<organism evidence="2 3">
    <name type="scientific">Neurospora hispaniola</name>
    <dbReference type="NCBI Taxonomy" id="588809"/>
    <lineage>
        <taxon>Eukaryota</taxon>
        <taxon>Fungi</taxon>
        <taxon>Dikarya</taxon>
        <taxon>Ascomycota</taxon>
        <taxon>Pezizomycotina</taxon>
        <taxon>Sordariomycetes</taxon>
        <taxon>Sordariomycetidae</taxon>
        <taxon>Sordariales</taxon>
        <taxon>Sordariaceae</taxon>
        <taxon>Neurospora</taxon>
    </lineage>
</organism>
<dbReference type="AlphaFoldDB" id="A0AAJ0MTX1"/>
<accession>A0AAJ0MTX1</accession>
<sequence>MTMDQAKVSIPVELHLGPYPGHGFIFKAQGTTRRIAQLSHHLTTFILRRNQQAVHPNARQSNSREPRRNGPYPSPQHLLYLYLDCPPPCPRRRNPFCTSFAFLMFIVMTMPPTKKRGAMWDKTRNGHLSNQ</sequence>
<comment type="caution">
    <text evidence="2">The sequence shown here is derived from an EMBL/GenBank/DDBJ whole genome shotgun (WGS) entry which is preliminary data.</text>
</comment>
<feature type="compositionally biased region" description="Polar residues" evidence="1">
    <location>
        <begin position="51"/>
        <end position="61"/>
    </location>
</feature>
<protein>
    <submittedName>
        <fullName evidence="2">Uncharacterized protein</fullName>
    </submittedName>
</protein>
<evidence type="ECO:0000256" key="1">
    <source>
        <dbReference type="SAM" id="MobiDB-lite"/>
    </source>
</evidence>
<dbReference type="EMBL" id="JAULSX010000002">
    <property type="protein sequence ID" value="KAK3497440.1"/>
    <property type="molecule type" value="Genomic_DNA"/>
</dbReference>